<dbReference type="Proteomes" id="UP000478052">
    <property type="component" value="Unassembled WGS sequence"/>
</dbReference>
<sequence length="105" mass="12538">MTKDTMNFYEKTLNFKLTSNNLEQEVSRKRFNILQLIDETYTVTREMRGLVNLVGRMTLTRNYTIDKFKNYNLVNKIVLKATANTFKDANQMEAQINRLIEWQIH</sequence>
<dbReference type="AlphaFoldDB" id="A0A6G0W0F5"/>
<dbReference type="EMBL" id="VUJU01009798">
    <property type="protein sequence ID" value="KAF0717545.1"/>
    <property type="molecule type" value="Genomic_DNA"/>
</dbReference>
<keyword evidence="2" id="KW-1185">Reference proteome</keyword>
<name>A0A6G0W0F5_APHCR</name>
<organism evidence="1 2">
    <name type="scientific">Aphis craccivora</name>
    <name type="common">Cowpea aphid</name>
    <dbReference type="NCBI Taxonomy" id="307492"/>
    <lineage>
        <taxon>Eukaryota</taxon>
        <taxon>Metazoa</taxon>
        <taxon>Ecdysozoa</taxon>
        <taxon>Arthropoda</taxon>
        <taxon>Hexapoda</taxon>
        <taxon>Insecta</taxon>
        <taxon>Pterygota</taxon>
        <taxon>Neoptera</taxon>
        <taxon>Paraneoptera</taxon>
        <taxon>Hemiptera</taxon>
        <taxon>Sternorrhyncha</taxon>
        <taxon>Aphidomorpha</taxon>
        <taxon>Aphidoidea</taxon>
        <taxon>Aphididae</taxon>
        <taxon>Aphidini</taxon>
        <taxon>Aphis</taxon>
        <taxon>Aphis</taxon>
    </lineage>
</organism>
<reference evidence="1 2" key="1">
    <citation type="submission" date="2019-08" db="EMBL/GenBank/DDBJ databases">
        <title>Whole genome of Aphis craccivora.</title>
        <authorList>
            <person name="Voronova N.V."/>
            <person name="Shulinski R.S."/>
            <person name="Bandarenka Y.V."/>
            <person name="Zhorov D.G."/>
            <person name="Warner D."/>
        </authorList>
    </citation>
    <scope>NUCLEOTIDE SEQUENCE [LARGE SCALE GENOMIC DNA]</scope>
    <source>
        <strain evidence="1">180601</strain>
        <tissue evidence="1">Whole Body</tissue>
    </source>
</reference>
<proteinExistence type="predicted"/>
<evidence type="ECO:0000313" key="1">
    <source>
        <dbReference type="EMBL" id="KAF0717545.1"/>
    </source>
</evidence>
<accession>A0A6G0W0F5</accession>
<comment type="caution">
    <text evidence="1">The sequence shown here is derived from an EMBL/GenBank/DDBJ whole genome shotgun (WGS) entry which is preliminary data.</text>
</comment>
<protein>
    <submittedName>
        <fullName evidence="1">Uncharacterized protein</fullName>
    </submittedName>
</protein>
<evidence type="ECO:0000313" key="2">
    <source>
        <dbReference type="Proteomes" id="UP000478052"/>
    </source>
</evidence>
<gene>
    <name evidence="1" type="ORF">FWK35_00025583</name>
</gene>